<dbReference type="PROSITE" id="PS51257">
    <property type="entry name" value="PROKAR_LIPOPROTEIN"/>
    <property type="match status" value="1"/>
</dbReference>
<dbReference type="STRING" id="522772.Dacet_1689"/>
<reference evidence="2 3" key="1">
    <citation type="journal article" date="2010" name="Stand. Genomic Sci.">
        <title>Complete genome sequence of Denitrovibrio acetiphilus type strain (N2460).</title>
        <authorList>
            <person name="Kiss H."/>
            <person name="Lang E."/>
            <person name="Lapidus A."/>
            <person name="Copeland A."/>
            <person name="Nolan M."/>
            <person name="Glavina Del Rio T."/>
            <person name="Chen F."/>
            <person name="Lucas S."/>
            <person name="Tice H."/>
            <person name="Cheng J.F."/>
            <person name="Han C."/>
            <person name="Goodwin L."/>
            <person name="Pitluck S."/>
            <person name="Liolios K."/>
            <person name="Pati A."/>
            <person name="Ivanova N."/>
            <person name="Mavromatis K."/>
            <person name="Chen A."/>
            <person name="Palaniappan K."/>
            <person name="Land M."/>
            <person name="Hauser L."/>
            <person name="Chang Y.J."/>
            <person name="Jeffries C.D."/>
            <person name="Detter J.C."/>
            <person name="Brettin T."/>
            <person name="Spring S."/>
            <person name="Rohde M."/>
            <person name="Goker M."/>
            <person name="Woyke T."/>
            <person name="Bristow J."/>
            <person name="Eisen J.A."/>
            <person name="Markowitz V."/>
            <person name="Hugenholtz P."/>
            <person name="Kyrpides N.C."/>
            <person name="Klenk H.P."/>
        </authorList>
    </citation>
    <scope>NUCLEOTIDE SEQUENCE [LARGE SCALE GENOMIC DNA]</scope>
    <source>
        <strain evidence="3">DSM 12809 / NBRC 114555 / N2460</strain>
    </source>
</reference>
<feature type="signal peptide" evidence="1">
    <location>
        <begin position="1"/>
        <end position="24"/>
    </location>
</feature>
<evidence type="ECO:0000256" key="1">
    <source>
        <dbReference type="SAM" id="SignalP"/>
    </source>
</evidence>
<name>D4H8V4_DENA2</name>
<dbReference type="InParanoid" id="D4H8V4"/>
<keyword evidence="1" id="KW-0732">Signal</keyword>
<evidence type="ECO:0000313" key="2">
    <source>
        <dbReference type="EMBL" id="ADD68453.1"/>
    </source>
</evidence>
<organism evidence="2 3">
    <name type="scientific">Denitrovibrio acetiphilus (strain DSM 12809 / NBRC 114555 / N2460)</name>
    <dbReference type="NCBI Taxonomy" id="522772"/>
    <lineage>
        <taxon>Bacteria</taxon>
        <taxon>Pseudomonadati</taxon>
        <taxon>Deferribacterota</taxon>
        <taxon>Deferribacteres</taxon>
        <taxon>Deferribacterales</taxon>
        <taxon>Geovibrionaceae</taxon>
        <taxon>Denitrovibrio</taxon>
    </lineage>
</organism>
<dbReference type="eggNOG" id="ENOG5032AIT">
    <property type="taxonomic scope" value="Bacteria"/>
</dbReference>
<dbReference type="PaxDb" id="522772-Dacet_1689"/>
<keyword evidence="3" id="KW-1185">Reference proteome</keyword>
<proteinExistence type="predicted"/>
<dbReference type="AlphaFoldDB" id="D4H8V4"/>
<protein>
    <recommendedName>
        <fullName evidence="4">Lipoprotein</fullName>
    </recommendedName>
</protein>
<dbReference type="HOGENOM" id="CLU_1238317_0_0_0"/>
<sequence precursor="true">MKKITVMILFAVLLGACASKPAQSPDFIYGNKLYNNFVNYYLSGKARLAERAFHDAEEQFLRMDAMCNLSRIYIGRYVLDEAGEDLAALEKASEFASLGACTAEGETIKFLLGKSYEKSLLPEPYYYTAEADTEKIVSLSGDSDFPDYTRTRLMRRAAIDYIVTDPAKSEKLSEAAIVIDRFNGWSLNILRDLIIIKLAKEKMGQNTEDIKKRIELVKIVLPKK</sequence>
<dbReference type="EMBL" id="CP001968">
    <property type="protein sequence ID" value="ADD68453.1"/>
    <property type="molecule type" value="Genomic_DNA"/>
</dbReference>
<accession>D4H8V4</accession>
<evidence type="ECO:0008006" key="4">
    <source>
        <dbReference type="Google" id="ProtNLM"/>
    </source>
</evidence>
<dbReference type="KEGG" id="dap:Dacet_1689"/>
<gene>
    <name evidence="2" type="ordered locus">Dacet_1689</name>
</gene>
<evidence type="ECO:0000313" key="3">
    <source>
        <dbReference type="Proteomes" id="UP000002012"/>
    </source>
</evidence>
<dbReference type="RefSeq" id="WP_013010964.1">
    <property type="nucleotide sequence ID" value="NC_013943.1"/>
</dbReference>
<dbReference type="Proteomes" id="UP000002012">
    <property type="component" value="Chromosome"/>
</dbReference>
<dbReference type="OrthoDB" id="9800462at2"/>
<feature type="chain" id="PRO_5003057719" description="Lipoprotein" evidence="1">
    <location>
        <begin position="25"/>
        <end position="224"/>
    </location>
</feature>